<organism evidence="21">
    <name type="scientific">Micromonas pusilla (strain CCMP1545)</name>
    <name type="common">Picoplanktonic green alga</name>
    <dbReference type="NCBI Taxonomy" id="564608"/>
    <lineage>
        <taxon>Eukaryota</taxon>
        <taxon>Viridiplantae</taxon>
        <taxon>Chlorophyta</taxon>
        <taxon>Mamiellophyceae</taxon>
        <taxon>Mamiellales</taxon>
        <taxon>Mamiellaceae</taxon>
        <taxon>Micromonas</taxon>
    </lineage>
</organism>
<dbReference type="Gene3D" id="3.20.20.10">
    <property type="entry name" value="Alanine racemase"/>
    <property type="match status" value="1"/>
</dbReference>
<dbReference type="Proteomes" id="UP000001876">
    <property type="component" value="Unassembled WGS sequence"/>
</dbReference>
<dbReference type="InterPro" id="IPR022644">
    <property type="entry name" value="De-COase2_N"/>
</dbReference>
<dbReference type="InterPro" id="IPR022657">
    <property type="entry name" value="De-COase2_CS"/>
</dbReference>
<dbReference type="GO" id="GO:0046872">
    <property type="term" value="F:metal ion binding"/>
    <property type="evidence" value="ECO:0007669"/>
    <property type="project" value="UniProtKB-KW"/>
</dbReference>
<evidence type="ECO:0000256" key="4">
    <source>
        <dbReference type="ARBA" id="ARBA00004773"/>
    </source>
</evidence>
<dbReference type="AlphaFoldDB" id="C1MKW1"/>
<dbReference type="EMBL" id="GG663736">
    <property type="protein sequence ID" value="EEH59440.1"/>
    <property type="molecule type" value="Genomic_DNA"/>
</dbReference>
<dbReference type="InterPro" id="IPR009006">
    <property type="entry name" value="Ala_racemase/Decarboxylase_C"/>
</dbReference>
<dbReference type="Gene3D" id="2.40.37.10">
    <property type="entry name" value="Lyase, Ornithine Decarboxylase, Chain A, domain 1"/>
    <property type="match status" value="1"/>
</dbReference>
<dbReference type="SUPFAM" id="SSF51419">
    <property type="entry name" value="PLP-binding barrel"/>
    <property type="match status" value="1"/>
</dbReference>
<comment type="catalytic activity">
    <reaction evidence="14 17">
        <text>L-arginine + H(+) = agmatine + CO2</text>
        <dbReference type="Rhea" id="RHEA:17641"/>
        <dbReference type="ChEBI" id="CHEBI:15378"/>
        <dbReference type="ChEBI" id="CHEBI:16526"/>
        <dbReference type="ChEBI" id="CHEBI:32682"/>
        <dbReference type="ChEBI" id="CHEBI:58145"/>
        <dbReference type="EC" id="4.1.1.19"/>
    </reaction>
</comment>
<evidence type="ECO:0000313" key="21">
    <source>
        <dbReference type="Proteomes" id="UP000001876"/>
    </source>
</evidence>
<keyword evidence="10 15" id="KW-0663">Pyridoxal phosphate</keyword>
<keyword evidence="11 17" id="KW-0745">Spermidine biosynthesis</keyword>
<dbReference type="STRING" id="564608.C1MKW1"/>
<dbReference type="SUPFAM" id="SSF50621">
    <property type="entry name" value="Alanine racemase C-terminal domain-like"/>
    <property type="match status" value="1"/>
</dbReference>
<comment type="pathway">
    <text evidence="4 17">Amine and polyamine biosynthesis; agmatine biosynthesis; agmatine from L-arginine: step 1/1.</text>
</comment>
<name>C1MKW1_MICPC</name>
<comment type="function">
    <text evidence="3">Catalyzes the biosynthesis of agmatine from arginine.</text>
</comment>
<keyword evidence="21" id="KW-1185">Reference proteome</keyword>
<feature type="non-terminal residue" evidence="20">
    <location>
        <position position="1"/>
    </location>
</feature>
<evidence type="ECO:0000256" key="11">
    <source>
        <dbReference type="ARBA" id="ARBA00023066"/>
    </source>
</evidence>
<evidence type="ECO:0000256" key="10">
    <source>
        <dbReference type="ARBA" id="ARBA00022898"/>
    </source>
</evidence>
<dbReference type="GO" id="GO:0006527">
    <property type="term" value="P:L-arginine catabolic process"/>
    <property type="evidence" value="ECO:0007669"/>
    <property type="project" value="InterPro"/>
</dbReference>
<feature type="non-terminal residue" evidence="20">
    <location>
        <position position="602"/>
    </location>
</feature>
<dbReference type="PRINTS" id="PR01180">
    <property type="entry name" value="ARGDCRBXLASE"/>
</dbReference>
<dbReference type="KEGG" id="mpp:MICPUCDRAFT_1338"/>
<evidence type="ECO:0000256" key="17">
    <source>
        <dbReference type="RuleBase" id="RU003740"/>
    </source>
</evidence>
<dbReference type="Pfam" id="PF02784">
    <property type="entry name" value="Orn_Arg_deC_N"/>
    <property type="match status" value="1"/>
</dbReference>
<keyword evidence="8 17" id="KW-0210">Decarboxylase</keyword>
<protein>
    <recommendedName>
        <fullName evidence="6 17">Arginine decarboxylase</fullName>
        <ecNumber evidence="6 17">4.1.1.19</ecNumber>
    </recommendedName>
</protein>
<dbReference type="OrthoDB" id="3717802at2759"/>
<evidence type="ECO:0000256" key="7">
    <source>
        <dbReference type="ARBA" id="ARBA00022723"/>
    </source>
</evidence>
<feature type="active site" description="Proton donor" evidence="16">
    <location>
        <position position="515"/>
    </location>
</feature>
<dbReference type="EC" id="4.1.1.19" evidence="6 17"/>
<evidence type="ECO:0000256" key="13">
    <source>
        <dbReference type="ARBA" id="ARBA00023239"/>
    </source>
</evidence>
<evidence type="ECO:0000256" key="8">
    <source>
        <dbReference type="ARBA" id="ARBA00022793"/>
    </source>
</evidence>
<feature type="modified residue" description="N6-(pyridoxal phosphate)lysine" evidence="15">
    <location>
        <position position="105"/>
    </location>
</feature>
<proteinExistence type="inferred from homology"/>
<keyword evidence="12" id="KW-0620">Polyamine biosynthesis</keyword>
<dbReference type="Gene3D" id="1.20.58.930">
    <property type="match status" value="1"/>
</dbReference>
<dbReference type="GO" id="GO:0008295">
    <property type="term" value="P:spermidine biosynthetic process"/>
    <property type="evidence" value="ECO:0007669"/>
    <property type="project" value="UniProtKB-KW"/>
</dbReference>
<comment type="cofactor">
    <cofactor evidence="2 17">
        <name>Mg(2+)</name>
        <dbReference type="ChEBI" id="CHEBI:18420"/>
    </cofactor>
</comment>
<accession>C1MKW1</accession>
<reference evidence="20 21" key="1">
    <citation type="journal article" date="2009" name="Science">
        <title>Green evolution and dynamic adaptations revealed by genomes of the marine picoeukaryotes Micromonas.</title>
        <authorList>
            <person name="Worden A.Z."/>
            <person name="Lee J.H."/>
            <person name="Mock T."/>
            <person name="Rouze P."/>
            <person name="Simmons M.P."/>
            <person name="Aerts A.L."/>
            <person name="Allen A.E."/>
            <person name="Cuvelier M.L."/>
            <person name="Derelle E."/>
            <person name="Everett M.V."/>
            <person name="Foulon E."/>
            <person name="Grimwood J."/>
            <person name="Gundlach H."/>
            <person name="Henrissat B."/>
            <person name="Napoli C."/>
            <person name="McDonald S.M."/>
            <person name="Parker M.S."/>
            <person name="Rombauts S."/>
            <person name="Salamov A."/>
            <person name="Von Dassow P."/>
            <person name="Badger J.H."/>
            <person name="Coutinho P.M."/>
            <person name="Demir E."/>
            <person name="Dubchak I."/>
            <person name="Gentemann C."/>
            <person name="Eikrem W."/>
            <person name="Gready J.E."/>
            <person name="John U."/>
            <person name="Lanier W."/>
            <person name="Lindquist E.A."/>
            <person name="Lucas S."/>
            <person name="Mayer K.F."/>
            <person name="Moreau H."/>
            <person name="Not F."/>
            <person name="Otillar R."/>
            <person name="Panaud O."/>
            <person name="Pangilinan J."/>
            <person name="Paulsen I."/>
            <person name="Piegu B."/>
            <person name="Poliakov A."/>
            <person name="Robbens S."/>
            <person name="Schmutz J."/>
            <person name="Toulza E."/>
            <person name="Wyss T."/>
            <person name="Zelensky A."/>
            <person name="Zhou K."/>
            <person name="Armbrust E.V."/>
            <person name="Bhattacharya D."/>
            <person name="Goodenough U.W."/>
            <person name="Van de Peer Y."/>
            <person name="Grigoriev I.V."/>
        </authorList>
    </citation>
    <scope>NUCLEOTIDE SEQUENCE [LARGE SCALE GENOMIC DNA]</scope>
    <source>
        <strain evidence="20 21">CCMP1545</strain>
    </source>
</reference>
<dbReference type="InterPro" id="IPR040634">
    <property type="entry name" value="Arg_decarb_HB"/>
</dbReference>
<dbReference type="GeneID" id="9681537"/>
<evidence type="ECO:0000259" key="18">
    <source>
        <dbReference type="Pfam" id="PF02784"/>
    </source>
</evidence>
<dbReference type="PANTHER" id="PTHR43295:SF9">
    <property type="entry name" value="BIOSYNTHETIC ARGININE DECARBOXYLASE"/>
    <property type="match status" value="1"/>
</dbReference>
<gene>
    <name evidence="20" type="ORF">MICPUCDRAFT_1338</name>
</gene>
<evidence type="ECO:0000256" key="12">
    <source>
        <dbReference type="ARBA" id="ARBA00023115"/>
    </source>
</evidence>
<dbReference type="Pfam" id="PF17810">
    <property type="entry name" value="Arg_decarb_HB"/>
    <property type="match status" value="1"/>
</dbReference>
<dbReference type="GO" id="GO:0008792">
    <property type="term" value="F:arginine decarboxylase activity"/>
    <property type="evidence" value="ECO:0007669"/>
    <property type="project" value="UniProtKB-EC"/>
</dbReference>
<feature type="domain" description="Orn/DAP/Arg decarboxylase 2 N-terminal" evidence="18">
    <location>
        <begin position="101"/>
        <end position="350"/>
    </location>
</feature>
<evidence type="ECO:0000256" key="9">
    <source>
        <dbReference type="ARBA" id="ARBA00022842"/>
    </source>
</evidence>
<dbReference type="PANTHER" id="PTHR43295">
    <property type="entry name" value="ARGININE DECARBOXYLASE"/>
    <property type="match status" value="1"/>
</dbReference>
<evidence type="ECO:0000256" key="14">
    <source>
        <dbReference type="ARBA" id="ARBA00049309"/>
    </source>
</evidence>
<evidence type="ECO:0000259" key="19">
    <source>
        <dbReference type="Pfam" id="PF17810"/>
    </source>
</evidence>
<keyword evidence="7" id="KW-0479">Metal-binding</keyword>
<evidence type="ECO:0000313" key="20">
    <source>
        <dbReference type="EMBL" id="EEH59440.1"/>
    </source>
</evidence>
<dbReference type="PRINTS" id="PR01179">
    <property type="entry name" value="ODADCRBXLASE"/>
</dbReference>
<dbReference type="OMA" id="HTYCELA"/>
<evidence type="ECO:0000256" key="1">
    <source>
        <dbReference type="ARBA" id="ARBA00001933"/>
    </source>
</evidence>
<dbReference type="PROSITE" id="PS00879">
    <property type="entry name" value="ODR_DC_2_2"/>
    <property type="match status" value="1"/>
</dbReference>
<dbReference type="RefSeq" id="XP_003056064.1">
    <property type="nucleotide sequence ID" value="XM_003056018.1"/>
</dbReference>
<evidence type="ECO:0000256" key="3">
    <source>
        <dbReference type="ARBA" id="ARBA00002257"/>
    </source>
</evidence>
<dbReference type="InterPro" id="IPR029066">
    <property type="entry name" value="PLP-binding_barrel"/>
</dbReference>
<dbReference type="InterPro" id="IPR002985">
    <property type="entry name" value="Arg_decrbxlase"/>
</dbReference>
<dbReference type="InterPro" id="IPR000183">
    <property type="entry name" value="Orn/DAP/Arg_de-COase"/>
</dbReference>
<evidence type="ECO:0000256" key="6">
    <source>
        <dbReference type="ARBA" id="ARBA00012426"/>
    </source>
</evidence>
<dbReference type="PIRSF" id="PIRSF001336">
    <property type="entry name" value="Arg_decrbxlase"/>
    <property type="match status" value="1"/>
</dbReference>
<keyword evidence="13 17" id="KW-0456">Lyase</keyword>
<sequence length="602" mass="65200">WSVKNSEALYNFEGWGAPYFLLGEECDGRVVVRPAGVCEAEIDQVEVDLYAAATAVRERLGSSGPLLFRFPDIACSQSAKLHSAFQSAALTWGLNSLHRGVLPVKCCHDASLLLSLVLAGAREGFGLEAGSKAELILSSDYSLPTPFLICNGYKDGDYVGLAVQSAALRVNTFIVIEKPSDLQYYITAVGDLPRSAHRPFLGIRVRLTTGHSGHWGPTSGDNAKFGLCAKEMIWLVASLADESMLDCLRLLHFHVGSQVSNIATFKEAMRESTQMYAELVRLGAPMGFVDVGGGLGVEYHGSQGWGGQRSTNYDMQNYANDVVAALQDTIMRTGIKPPVLVTESGRAIVSAADVLIFEVVSTEPRGAMPSFDDDSFLLQNFQSILGSMTIINQSGQQNISKIQESLNDAIQFRQEADRLFKLGIMSLEGRAEAEELFSSIRSLALDFARTIPDTNIFPTEVSLFAVEPLTWCHANLSVFRSLPDAWAIRQLFPVAPLHRLSEEPSIIVSIADLTCDSDGRIDQFIGSSGSNANAGGSLLPLHPLRVNETYLVAAFLVGAYQDSLGSRGHNLFGSPPVANLFLSGSPFHCIAQARRKTRGADV</sequence>
<comment type="similarity">
    <text evidence="5 17">Belongs to the Orn/Lys/Arg decarboxylase class-II family. SpeA subfamily.</text>
</comment>
<dbReference type="eggNOG" id="ENOG502QTXD">
    <property type="taxonomic scope" value="Eukaryota"/>
</dbReference>
<keyword evidence="9 17" id="KW-0460">Magnesium</keyword>
<comment type="cofactor">
    <cofactor evidence="1 15 17">
        <name>pyridoxal 5'-phosphate</name>
        <dbReference type="ChEBI" id="CHEBI:597326"/>
    </cofactor>
</comment>
<dbReference type="NCBIfam" id="NF003763">
    <property type="entry name" value="PRK05354.1"/>
    <property type="match status" value="1"/>
</dbReference>
<feature type="domain" description="Arginine decarboxylase helical bundle" evidence="19">
    <location>
        <begin position="373"/>
        <end position="440"/>
    </location>
</feature>
<dbReference type="UniPathway" id="UPA00186">
    <property type="reaction ID" value="UER00284"/>
</dbReference>
<evidence type="ECO:0000256" key="2">
    <source>
        <dbReference type="ARBA" id="ARBA00001946"/>
    </source>
</evidence>
<evidence type="ECO:0000256" key="16">
    <source>
        <dbReference type="PIRSR" id="PIRSR600183-50"/>
    </source>
</evidence>
<evidence type="ECO:0000256" key="5">
    <source>
        <dbReference type="ARBA" id="ARBA00008357"/>
    </source>
</evidence>
<evidence type="ECO:0000256" key="15">
    <source>
        <dbReference type="PIRSR" id="PIRSR001336-50"/>
    </source>
</evidence>